<dbReference type="AlphaFoldDB" id="A0A928VMZ3"/>
<name>A0A928VMZ3_9CYAN</name>
<evidence type="ECO:0000313" key="2">
    <source>
        <dbReference type="Proteomes" id="UP000625316"/>
    </source>
</evidence>
<dbReference type="Proteomes" id="UP000625316">
    <property type="component" value="Unassembled WGS sequence"/>
</dbReference>
<comment type="caution">
    <text evidence="1">The sequence shown here is derived from an EMBL/GenBank/DDBJ whole genome shotgun (WGS) entry which is preliminary data.</text>
</comment>
<organism evidence="1 2">
    <name type="scientific">Romeriopsis navalis LEGE 11480</name>
    <dbReference type="NCBI Taxonomy" id="2777977"/>
    <lineage>
        <taxon>Bacteria</taxon>
        <taxon>Bacillati</taxon>
        <taxon>Cyanobacteriota</taxon>
        <taxon>Cyanophyceae</taxon>
        <taxon>Leptolyngbyales</taxon>
        <taxon>Leptolyngbyaceae</taxon>
        <taxon>Romeriopsis</taxon>
        <taxon>Romeriopsis navalis</taxon>
    </lineage>
</organism>
<protein>
    <submittedName>
        <fullName evidence="1">Uncharacterized protein</fullName>
    </submittedName>
</protein>
<gene>
    <name evidence="1" type="ORF">IQ266_17450</name>
</gene>
<reference evidence="1" key="1">
    <citation type="submission" date="2020-10" db="EMBL/GenBank/DDBJ databases">
        <authorList>
            <person name="Castelo-Branco R."/>
            <person name="Eusebio N."/>
            <person name="Adriana R."/>
            <person name="Vieira A."/>
            <person name="Brugerolle De Fraissinette N."/>
            <person name="Rezende De Castro R."/>
            <person name="Schneider M.P."/>
            <person name="Vasconcelos V."/>
            <person name="Leao P.N."/>
        </authorList>
    </citation>
    <scope>NUCLEOTIDE SEQUENCE</scope>
    <source>
        <strain evidence="1">LEGE 11480</strain>
    </source>
</reference>
<keyword evidence="2" id="KW-1185">Reference proteome</keyword>
<accession>A0A928VMZ3</accession>
<evidence type="ECO:0000313" key="1">
    <source>
        <dbReference type="EMBL" id="MBE9031521.1"/>
    </source>
</evidence>
<proteinExistence type="predicted"/>
<dbReference type="EMBL" id="JADEXQ010000067">
    <property type="protein sequence ID" value="MBE9031521.1"/>
    <property type="molecule type" value="Genomic_DNA"/>
</dbReference>
<dbReference type="RefSeq" id="WP_264326349.1">
    <property type="nucleotide sequence ID" value="NZ_JADEXQ010000067.1"/>
</dbReference>
<feature type="non-terminal residue" evidence="1">
    <location>
        <position position="1"/>
    </location>
</feature>
<sequence length="346" mass="39787">SWTVEMCKWALRSRQRNVPDAPWKTERHRRLRCEDEHGHRQRPRAKRNRRNREYRWEFVSTIDYERYYAYPGDDGQMGQAGNNGAAGRYGSVFLIPGDRVPAEKLSYSNDIANSLKQPINFIKNNWLTKPGLAKYLAPGSDAPNQYRQLQTVRNQLQLNWETPQSLRELGNPTVQATIDDRGELSVKLPGHLEYSRKNQRDSTQVSIIRGINPDRLQQFKFRGFDRFRDARNFALVDEGKLLRDLRGMIIRVSVSNGTKTVKQIYRMGSSQPQPAGLAILGNIYKIRLDQSFDPLLVKGEALTYDIKVDQIARSGAVYSSGMQLKQVVDQVTLPKVTYSKAENTQR</sequence>